<dbReference type="RefSeq" id="WP_301813071.1">
    <property type="nucleotide sequence ID" value="NZ_JAUJZH010000019.1"/>
</dbReference>
<dbReference type="InterPro" id="IPR036890">
    <property type="entry name" value="HATPase_C_sf"/>
</dbReference>
<keyword evidence="7" id="KW-0472">Membrane</keyword>
<evidence type="ECO:0000256" key="3">
    <source>
        <dbReference type="ARBA" id="ARBA00022553"/>
    </source>
</evidence>
<dbReference type="Proteomes" id="UP001169027">
    <property type="component" value="Unassembled WGS sequence"/>
</dbReference>
<dbReference type="PROSITE" id="PS50894">
    <property type="entry name" value="HPT"/>
    <property type="match status" value="1"/>
</dbReference>
<evidence type="ECO:0000259" key="9">
    <source>
        <dbReference type="PROSITE" id="PS50110"/>
    </source>
</evidence>
<dbReference type="SMART" id="SM00388">
    <property type="entry name" value="HisKA"/>
    <property type="match status" value="1"/>
</dbReference>
<dbReference type="SMART" id="SM00387">
    <property type="entry name" value="HATPase_c"/>
    <property type="match status" value="1"/>
</dbReference>
<comment type="catalytic activity">
    <reaction evidence="1">
        <text>ATP + protein L-histidine = ADP + protein N-phospho-L-histidine.</text>
        <dbReference type="EC" id="2.7.13.3"/>
    </reaction>
</comment>
<evidence type="ECO:0000259" key="8">
    <source>
        <dbReference type="PROSITE" id="PS50109"/>
    </source>
</evidence>
<gene>
    <name evidence="11" type="ORF">Q2T77_24340</name>
</gene>
<accession>A0ABT8S9F7</accession>
<feature type="domain" description="Histidine kinase" evidence="8">
    <location>
        <begin position="206"/>
        <end position="423"/>
    </location>
</feature>
<comment type="caution">
    <text evidence="11">The sequence shown here is derived from an EMBL/GenBank/DDBJ whole genome shotgun (WGS) entry which is preliminary data.</text>
</comment>
<dbReference type="Pfam" id="PF00512">
    <property type="entry name" value="HisKA"/>
    <property type="match status" value="1"/>
</dbReference>
<dbReference type="Pfam" id="PF00072">
    <property type="entry name" value="Response_reg"/>
    <property type="match status" value="1"/>
</dbReference>
<evidence type="ECO:0000256" key="1">
    <source>
        <dbReference type="ARBA" id="ARBA00000085"/>
    </source>
</evidence>
<dbReference type="InterPro" id="IPR003594">
    <property type="entry name" value="HATPase_dom"/>
</dbReference>
<dbReference type="InterPro" id="IPR036641">
    <property type="entry name" value="HPT_dom_sf"/>
</dbReference>
<evidence type="ECO:0000256" key="7">
    <source>
        <dbReference type="SAM" id="Phobius"/>
    </source>
</evidence>
<evidence type="ECO:0000256" key="6">
    <source>
        <dbReference type="PROSITE-ProRule" id="PRU00169"/>
    </source>
</evidence>
<dbReference type="InterPro" id="IPR011006">
    <property type="entry name" value="CheY-like_superfamily"/>
</dbReference>
<dbReference type="InterPro" id="IPR036097">
    <property type="entry name" value="HisK_dim/P_sf"/>
</dbReference>
<dbReference type="PANTHER" id="PTHR45339">
    <property type="entry name" value="HYBRID SIGNAL TRANSDUCTION HISTIDINE KINASE J"/>
    <property type="match status" value="1"/>
</dbReference>
<dbReference type="GO" id="GO:0005524">
    <property type="term" value="F:ATP binding"/>
    <property type="evidence" value="ECO:0007669"/>
    <property type="project" value="UniProtKB-KW"/>
</dbReference>
<dbReference type="PANTHER" id="PTHR45339:SF5">
    <property type="entry name" value="HISTIDINE KINASE"/>
    <property type="match status" value="1"/>
</dbReference>
<dbReference type="Gene3D" id="3.30.565.10">
    <property type="entry name" value="Histidine kinase-like ATPase, C-terminal domain"/>
    <property type="match status" value="1"/>
</dbReference>
<dbReference type="Pfam" id="PF02518">
    <property type="entry name" value="HATPase_c"/>
    <property type="match status" value="1"/>
</dbReference>
<reference evidence="11" key="1">
    <citation type="submission" date="2023-06" db="EMBL/GenBank/DDBJ databases">
        <authorList>
            <person name="Jiang Y."/>
            <person name="Liu Q."/>
        </authorList>
    </citation>
    <scope>NUCLEOTIDE SEQUENCE</scope>
    <source>
        <strain evidence="11">CGMCC 1.12090</strain>
    </source>
</reference>
<dbReference type="SUPFAM" id="SSF47384">
    <property type="entry name" value="Homodimeric domain of signal transducing histidine kinase"/>
    <property type="match status" value="1"/>
</dbReference>
<dbReference type="InterPro" id="IPR003661">
    <property type="entry name" value="HisK_dim/P_dom"/>
</dbReference>
<keyword evidence="12" id="KW-1185">Reference proteome</keyword>
<evidence type="ECO:0000256" key="5">
    <source>
        <dbReference type="PROSITE-ProRule" id="PRU00110"/>
    </source>
</evidence>
<feature type="domain" description="Response regulatory" evidence="9">
    <location>
        <begin position="459"/>
        <end position="580"/>
    </location>
</feature>
<feature type="modified residue" description="Phosphohistidine" evidence="5">
    <location>
        <position position="654"/>
    </location>
</feature>
<sequence>MRSRLAIELHWFWMALGSLCIIVLAAVQFFHALSIQRRDDELRAIIDAAPQSLFFKDTALRYRVVTRLRKGAMPTGRELVDTVILTDPKIREICGLGAEAEISYHALYRMLHPADRARVAATLGLAYRQGTGAYRDQFRVRARDGVTRTVDVRGSLTKQAGLRRDEILFTGIAKDITREEALKADLITKAEEARSALDAKRQFLAMMSHEVRTPLTGILGMIDLTLDTPLSDAQRAMLTRSRESSVALLTIINDILDFSKITARKLDLESRPLSLRSLVEDICMTLMPEAARKGIDLGFEVDAQIPEIVLGDAVRLRQVLTNLVGNAVKFTKQGGVKVVVDRSAGEALLLSVQDSGIGIDPEAAKTIFLPFKQADIATTRRFGGTGLGLTIVKQLVELMGGRVHCESEPGVGSRFVVALPLQPWIPGAGAVQGQPAADRPAADALARSSTTAPMGEGRRLLLAEDHPINREVVVMQLAKLGFACDCAEDGEEAWERLLAPGAAYAMLLTDCHMPRLNGYDLTTRLREREAALGLPRLPIIALTANALQGEHERCLALGMDSYLSKPLQLHEFREALAGILARGRPEGPALPHGAVSQATSTAPYYPALTQLCGGQLDKVAELLRIFISTTEGDLKAMDLAADADDSQQLKQLAHRLSSACHQLDETRATAALKAIERQVRAGAAGLAADVRALHAATRLELAEVLARASAFVRTHAPAAAIE</sequence>
<dbReference type="Gene3D" id="3.30.450.20">
    <property type="entry name" value="PAS domain"/>
    <property type="match status" value="1"/>
</dbReference>
<feature type="transmembrane region" description="Helical" evidence="7">
    <location>
        <begin position="12"/>
        <end position="33"/>
    </location>
</feature>
<organism evidence="11 12">
    <name type="scientific">Variovorax ginsengisoli</name>
    <dbReference type="NCBI Taxonomy" id="363844"/>
    <lineage>
        <taxon>Bacteria</taxon>
        <taxon>Pseudomonadati</taxon>
        <taxon>Pseudomonadota</taxon>
        <taxon>Betaproteobacteria</taxon>
        <taxon>Burkholderiales</taxon>
        <taxon>Comamonadaceae</taxon>
        <taxon>Variovorax</taxon>
    </lineage>
</organism>
<dbReference type="InterPro" id="IPR005467">
    <property type="entry name" value="His_kinase_dom"/>
</dbReference>
<evidence type="ECO:0000313" key="11">
    <source>
        <dbReference type="EMBL" id="MDO1535418.1"/>
    </source>
</evidence>
<dbReference type="SMART" id="SM00448">
    <property type="entry name" value="REC"/>
    <property type="match status" value="1"/>
</dbReference>
<keyword evidence="3 6" id="KW-0597">Phosphoprotein</keyword>
<dbReference type="PRINTS" id="PR00344">
    <property type="entry name" value="BCTRLSENSOR"/>
</dbReference>
<keyword evidence="11" id="KW-0547">Nucleotide-binding</keyword>
<dbReference type="Gene3D" id="1.10.287.130">
    <property type="match status" value="1"/>
</dbReference>
<keyword evidence="7" id="KW-1133">Transmembrane helix</keyword>
<keyword evidence="4" id="KW-0902">Two-component regulatory system</keyword>
<dbReference type="Pfam" id="PF01627">
    <property type="entry name" value="Hpt"/>
    <property type="match status" value="1"/>
</dbReference>
<dbReference type="EC" id="2.7.13.3" evidence="2"/>
<dbReference type="InterPro" id="IPR001789">
    <property type="entry name" value="Sig_transdc_resp-reg_receiver"/>
</dbReference>
<evidence type="ECO:0000256" key="4">
    <source>
        <dbReference type="ARBA" id="ARBA00023012"/>
    </source>
</evidence>
<dbReference type="EMBL" id="JAUKVY010000019">
    <property type="protein sequence ID" value="MDO1535418.1"/>
    <property type="molecule type" value="Genomic_DNA"/>
</dbReference>
<dbReference type="Gene3D" id="1.20.120.160">
    <property type="entry name" value="HPT domain"/>
    <property type="match status" value="1"/>
</dbReference>
<evidence type="ECO:0000259" key="10">
    <source>
        <dbReference type="PROSITE" id="PS50894"/>
    </source>
</evidence>
<evidence type="ECO:0000256" key="2">
    <source>
        <dbReference type="ARBA" id="ARBA00012438"/>
    </source>
</evidence>
<keyword evidence="7" id="KW-0812">Transmembrane</keyword>
<proteinExistence type="predicted"/>
<dbReference type="SUPFAM" id="SSF55874">
    <property type="entry name" value="ATPase domain of HSP90 chaperone/DNA topoisomerase II/histidine kinase"/>
    <property type="match status" value="1"/>
</dbReference>
<dbReference type="CDD" id="cd17546">
    <property type="entry name" value="REC_hyHK_CKI1_RcsC-like"/>
    <property type="match status" value="1"/>
</dbReference>
<dbReference type="InterPro" id="IPR035965">
    <property type="entry name" value="PAS-like_dom_sf"/>
</dbReference>
<dbReference type="Gene3D" id="3.40.50.2300">
    <property type="match status" value="1"/>
</dbReference>
<feature type="modified residue" description="4-aspartylphosphate" evidence="6">
    <location>
        <position position="510"/>
    </location>
</feature>
<dbReference type="SUPFAM" id="SSF47226">
    <property type="entry name" value="Histidine-containing phosphotransfer domain, HPT domain"/>
    <property type="match status" value="1"/>
</dbReference>
<dbReference type="InterPro" id="IPR008207">
    <property type="entry name" value="Sig_transdc_His_kin_Hpt_dom"/>
</dbReference>
<dbReference type="SUPFAM" id="SSF55785">
    <property type="entry name" value="PYP-like sensor domain (PAS domain)"/>
    <property type="match status" value="1"/>
</dbReference>
<dbReference type="InterPro" id="IPR013655">
    <property type="entry name" value="PAS_fold_3"/>
</dbReference>
<protein>
    <recommendedName>
        <fullName evidence="2">histidine kinase</fullName>
        <ecNumber evidence="2">2.7.13.3</ecNumber>
    </recommendedName>
</protein>
<dbReference type="PROSITE" id="PS50110">
    <property type="entry name" value="RESPONSE_REGULATORY"/>
    <property type="match status" value="1"/>
</dbReference>
<keyword evidence="11" id="KW-0067">ATP-binding</keyword>
<dbReference type="SUPFAM" id="SSF52172">
    <property type="entry name" value="CheY-like"/>
    <property type="match status" value="1"/>
</dbReference>
<dbReference type="CDD" id="cd00082">
    <property type="entry name" value="HisKA"/>
    <property type="match status" value="1"/>
</dbReference>
<feature type="domain" description="HPt" evidence="10">
    <location>
        <begin position="615"/>
        <end position="719"/>
    </location>
</feature>
<evidence type="ECO:0000313" key="12">
    <source>
        <dbReference type="Proteomes" id="UP001169027"/>
    </source>
</evidence>
<name>A0ABT8S9F7_9BURK</name>
<dbReference type="CDD" id="cd16922">
    <property type="entry name" value="HATPase_EvgS-ArcB-TorS-like"/>
    <property type="match status" value="1"/>
</dbReference>
<dbReference type="PROSITE" id="PS50109">
    <property type="entry name" value="HIS_KIN"/>
    <property type="match status" value="1"/>
</dbReference>
<dbReference type="Pfam" id="PF08447">
    <property type="entry name" value="PAS_3"/>
    <property type="match status" value="1"/>
</dbReference>
<dbReference type="InterPro" id="IPR004358">
    <property type="entry name" value="Sig_transdc_His_kin-like_C"/>
</dbReference>